<dbReference type="RefSeq" id="WP_222404635.1">
    <property type="nucleotide sequence ID" value="NZ_JAHVKP010000001.1"/>
</dbReference>
<protein>
    <recommendedName>
        <fullName evidence="3">DUF465 domain-containing protein</fullName>
    </recommendedName>
</protein>
<reference evidence="1" key="1">
    <citation type="submission" date="2021-06" db="EMBL/GenBank/DDBJ databases">
        <title>50 bacteria genomes isolated from Dapeng, Shenzhen, China.</title>
        <authorList>
            <person name="Zheng W."/>
            <person name="Yu S."/>
            <person name="Huang Y."/>
        </authorList>
    </citation>
    <scope>NUCLEOTIDE SEQUENCE</scope>
    <source>
        <strain evidence="1">DP4N28-2</strain>
    </source>
</reference>
<dbReference type="EMBL" id="JAHVKP010000001">
    <property type="protein sequence ID" value="MBY6217553.1"/>
    <property type="molecule type" value="Genomic_DNA"/>
</dbReference>
<comment type="caution">
    <text evidence="1">The sequence shown here is derived from an EMBL/GenBank/DDBJ whole genome shotgun (WGS) entry which is preliminary data.</text>
</comment>
<gene>
    <name evidence="1" type="ORF">KUV31_04285</name>
</gene>
<organism evidence="1 2">
    <name type="scientific">Qipengyuania aquimaris</name>
    <dbReference type="NCBI Taxonomy" id="255984"/>
    <lineage>
        <taxon>Bacteria</taxon>
        <taxon>Pseudomonadati</taxon>
        <taxon>Pseudomonadota</taxon>
        <taxon>Alphaproteobacteria</taxon>
        <taxon>Sphingomonadales</taxon>
        <taxon>Erythrobacteraceae</taxon>
        <taxon>Qipengyuania</taxon>
    </lineage>
</organism>
<proteinExistence type="predicted"/>
<dbReference type="Proteomes" id="UP000824927">
    <property type="component" value="Unassembled WGS sequence"/>
</dbReference>
<sequence>MYRLTQIHQRIDERLRLEARKARPDGMEVLRLAALKARAKNALAVLTGRTVVPA</sequence>
<dbReference type="AlphaFoldDB" id="A0A9Q3XBX6"/>
<accession>A0A9Q3XBX6</accession>
<name>A0A9Q3XBX6_9SPHN</name>
<evidence type="ECO:0000313" key="2">
    <source>
        <dbReference type="Proteomes" id="UP000824927"/>
    </source>
</evidence>
<evidence type="ECO:0008006" key="3">
    <source>
        <dbReference type="Google" id="ProtNLM"/>
    </source>
</evidence>
<evidence type="ECO:0000313" key="1">
    <source>
        <dbReference type="EMBL" id="MBY6217553.1"/>
    </source>
</evidence>